<dbReference type="GO" id="GO:0005829">
    <property type="term" value="C:cytosol"/>
    <property type="evidence" value="ECO:0007669"/>
    <property type="project" value="TreeGrafter"/>
</dbReference>
<dbReference type="InterPro" id="IPR044992">
    <property type="entry name" value="ChyE-like"/>
</dbReference>
<dbReference type="Gene3D" id="3.40.50.880">
    <property type="match status" value="1"/>
</dbReference>
<gene>
    <name evidence="2" type="ORF">COCCU_07565</name>
</gene>
<dbReference type="Proteomes" id="UP000424462">
    <property type="component" value="Chromosome"/>
</dbReference>
<dbReference type="EMBL" id="CP046455">
    <property type="protein sequence ID" value="QGU07446.1"/>
    <property type="molecule type" value="Genomic_DNA"/>
</dbReference>
<keyword evidence="3" id="KW-1185">Reference proteome</keyword>
<feature type="domain" description="Glutamine amidotransferase" evidence="1">
    <location>
        <begin position="44"/>
        <end position="188"/>
    </location>
</feature>
<name>A0A6B8W956_9CORY</name>
<dbReference type="KEGG" id="cok:COCCU_07565"/>
<dbReference type="AlphaFoldDB" id="A0A6B8W956"/>
<sequence>MLSVLLVSPRQGAAVAAAEYRDVLKATGLEPEELTQRMLDSEDAVIGDLSEFDGVIVGGSSLNVTDFEYGPWQRQVHEELTRLSEASIPTLMVCYGASFLTYAGGGRVGRSHPESSGPTIVELTEAGRRDPLSANLPERFTSLTGHTENIERPGRGAVVLATGPSCPVQMIRTNEWTWACQFHADMDAAAMKDRMDFYFDYGYFSPEDYAAIVAHLPSVDTTWSRQVLRNFVTYCAEHNSATLQPQLEKAPVG</sequence>
<dbReference type="Pfam" id="PF00117">
    <property type="entry name" value="GATase"/>
    <property type="match status" value="1"/>
</dbReference>
<protein>
    <submittedName>
        <fullName evidence="2">Glutamine amidotransferase</fullName>
    </submittedName>
</protein>
<keyword evidence="2" id="KW-0315">Glutamine amidotransferase</keyword>
<dbReference type="RefSeq" id="WP_156230940.1">
    <property type="nucleotide sequence ID" value="NZ_CP046455.1"/>
</dbReference>
<keyword evidence="2" id="KW-0808">Transferase</keyword>
<dbReference type="CDD" id="cd01741">
    <property type="entry name" value="GATase1_1"/>
    <property type="match status" value="1"/>
</dbReference>
<dbReference type="InterPro" id="IPR017926">
    <property type="entry name" value="GATASE"/>
</dbReference>
<dbReference type="NCBIfam" id="NF005743">
    <property type="entry name" value="PRK07567.1"/>
    <property type="match status" value="1"/>
</dbReference>
<evidence type="ECO:0000313" key="2">
    <source>
        <dbReference type="EMBL" id="QGU07446.1"/>
    </source>
</evidence>
<dbReference type="PANTHER" id="PTHR42695:SF5">
    <property type="entry name" value="GLUTAMINE AMIDOTRANSFERASE YLR126C-RELATED"/>
    <property type="match status" value="1"/>
</dbReference>
<proteinExistence type="predicted"/>
<dbReference type="PROSITE" id="PS51273">
    <property type="entry name" value="GATASE_TYPE_1"/>
    <property type="match status" value="1"/>
</dbReference>
<dbReference type="InterPro" id="IPR029062">
    <property type="entry name" value="Class_I_gatase-like"/>
</dbReference>
<dbReference type="GO" id="GO:0016740">
    <property type="term" value="F:transferase activity"/>
    <property type="evidence" value="ECO:0007669"/>
    <property type="project" value="UniProtKB-KW"/>
</dbReference>
<accession>A0A6B8W956</accession>
<evidence type="ECO:0000313" key="3">
    <source>
        <dbReference type="Proteomes" id="UP000424462"/>
    </source>
</evidence>
<evidence type="ECO:0000259" key="1">
    <source>
        <dbReference type="Pfam" id="PF00117"/>
    </source>
</evidence>
<dbReference type="SUPFAM" id="SSF52317">
    <property type="entry name" value="Class I glutamine amidotransferase-like"/>
    <property type="match status" value="1"/>
</dbReference>
<dbReference type="PANTHER" id="PTHR42695">
    <property type="entry name" value="GLUTAMINE AMIDOTRANSFERASE YLR126C-RELATED"/>
    <property type="match status" value="1"/>
</dbReference>
<reference evidence="2 3" key="1">
    <citation type="submission" date="2019-11" db="EMBL/GenBank/DDBJ databases">
        <title>Complete genome sequence of Corynebacterium kalinowskii 1959, a novel Corynebacterium species isolated from soil of a small paddock in Vilsendorf, Germany.</title>
        <authorList>
            <person name="Schaffert L."/>
            <person name="Ruwe M."/>
            <person name="Milse J."/>
            <person name="Hanuschka K."/>
            <person name="Ortseifen V."/>
            <person name="Droste J."/>
            <person name="Brandt D."/>
            <person name="Schlueter L."/>
            <person name="Kutter Y."/>
            <person name="Vinke S."/>
            <person name="Viehoefer P."/>
            <person name="Jacob L."/>
            <person name="Luebke N.-C."/>
            <person name="Schulte-Berndt E."/>
            <person name="Hain C."/>
            <person name="Linder M."/>
            <person name="Schmidt P."/>
            <person name="Wollenschlaeger L."/>
            <person name="Luttermann T."/>
            <person name="Thieme E."/>
            <person name="Hassa J."/>
            <person name="Haak M."/>
            <person name="Wittchen M."/>
            <person name="Mentz A."/>
            <person name="Persicke M."/>
            <person name="Busche T."/>
            <person name="Ruckert C."/>
        </authorList>
    </citation>
    <scope>NUCLEOTIDE SEQUENCE [LARGE SCALE GENOMIC DNA]</scope>
    <source>
        <strain evidence="2 3">2039</strain>
    </source>
</reference>
<organism evidence="2 3">
    <name type="scientific">Corynebacterium occultum</name>
    <dbReference type="NCBI Taxonomy" id="2675219"/>
    <lineage>
        <taxon>Bacteria</taxon>
        <taxon>Bacillati</taxon>
        <taxon>Actinomycetota</taxon>
        <taxon>Actinomycetes</taxon>
        <taxon>Mycobacteriales</taxon>
        <taxon>Corynebacteriaceae</taxon>
        <taxon>Corynebacterium</taxon>
    </lineage>
</organism>